<feature type="region of interest" description="Disordered" evidence="6">
    <location>
        <begin position="718"/>
        <end position="741"/>
    </location>
</feature>
<accession>A0A1R1BE04</accession>
<evidence type="ECO:0000256" key="3">
    <source>
        <dbReference type="ARBA" id="ARBA00022692"/>
    </source>
</evidence>
<dbReference type="AlphaFoldDB" id="A0A1R1BE04"/>
<keyword evidence="4 7" id="KW-1133">Transmembrane helix</keyword>
<sequence length="741" mass="79033">MAKLLFRLGEWSVRKRKMVIAGGLMLLLLVAALGLGLGTSFTGEMTIPGTKSEQAGIILNEEFPSSGDGGQIRLVFKSETGTLESDSNKNLIAKAIKEVQSDSSVTSIVSPYDAGTLSADKKIGYADVTYSQPASEVTETSKEHVLDVVKSLNDRGMQTELVGSVAFSELEIGVTSEIIGVLIAFLILAFTFTSFLAAGLPILTAVVGLGIGMMIIVIGSNVVSMASFSITLAVMLGLAVGIDYALFIMSRYRQQLAAGFERNTAMAQANATAGSSVVFAGITVIIALVSLSVVQIPFITMMGLAAAVSVFVAVLIAVIFVPAVLAVAGDRISPARENKWLRKMSGRKKTEGTENRWGKIVTRKPWLTTILCIVLLTVCTIPFLHMQLGLPDSGLKSTDTTERRGYDLLAEGFGEGFNGQLVVVARTEKTEDPQAVIAKATSYIKGLPDVASVNPLIPSPSGKAAIITVLPKTGPHDIKTTELVQTIRAEAEQVMKDNNVEIMVTGGTAVNIDISEKLDEALPKFAILIVGLAFVLLTLVFRSILVPIKAVLGFLFTLGSTLGVIVLVIQDGYLANFFGIPEPGPVLSFLPILVTGILFGLAMDYEVFLVSRMREDYNHTGDAVKSIRSGITYSGPVVSAAGLIMIAVFASFIFAGDAMIKSMGLALAFGILVDAFIVRMTLVPAVMTLLGRSAWYLPKWLDRILPNIDVEGESVMKDTHSVHTSKEESESSSLMSKEKSD</sequence>
<name>A0A1R1BE04_PAEAM</name>
<evidence type="ECO:0000259" key="8">
    <source>
        <dbReference type="PROSITE" id="PS50156"/>
    </source>
</evidence>
<dbReference type="PANTHER" id="PTHR33406:SF13">
    <property type="entry name" value="MEMBRANE PROTEIN YDFJ"/>
    <property type="match status" value="1"/>
</dbReference>
<evidence type="ECO:0000313" key="10">
    <source>
        <dbReference type="Proteomes" id="UP000187134"/>
    </source>
</evidence>
<evidence type="ECO:0000256" key="4">
    <source>
        <dbReference type="ARBA" id="ARBA00022989"/>
    </source>
</evidence>
<feature type="transmembrane region" description="Helical" evidence="7">
    <location>
        <begin position="178"/>
        <end position="197"/>
    </location>
</feature>
<feature type="transmembrane region" description="Helical" evidence="7">
    <location>
        <begin position="202"/>
        <end position="222"/>
    </location>
</feature>
<keyword evidence="3 7" id="KW-0812">Transmembrane</keyword>
<dbReference type="InterPro" id="IPR000731">
    <property type="entry name" value="SSD"/>
</dbReference>
<evidence type="ECO:0000256" key="5">
    <source>
        <dbReference type="ARBA" id="ARBA00023136"/>
    </source>
</evidence>
<feature type="transmembrane region" description="Helical" evidence="7">
    <location>
        <begin position="228"/>
        <end position="250"/>
    </location>
</feature>
<feature type="transmembrane region" description="Helical" evidence="7">
    <location>
        <begin position="271"/>
        <end position="298"/>
    </location>
</feature>
<comment type="caution">
    <text evidence="9">The sequence shown here is derived from an EMBL/GenBank/DDBJ whole genome shotgun (WGS) entry which is preliminary data.</text>
</comment>
<dbReference type="PANTHER" id="PTHR33406">
    <property type="entry name" value="MEMBRANE PROTEIN MJ1562-RELATED"/>
    <property type="match status" value="1"/>
</dbReference>
<evidence type="ECO:0000256" key="6">
    <source>
        <dbReference type="SAM" id="MobiDB-lite"/>
    </source>
</evidence>
<dbReference type="EMBL" id="MRTJ01000030">
    <property type="protein sequence ID" value="OMF04711.1"/>
    <property type="molecule type" value="Genomic_DNA"/>
</dbReference>
<evidence type="ECO:0000256" key="2">
    <source>
        <dbReference type="ARBA" id="ARBA00022475"/>
    </source>
</evidence>
<dbReference type="InterPro" id="IPR050545">
    <property type="entry name" value="Mycobact_MmpL"/>
</dbReference>
<dbReference type="InterPro" id="IPR004869">
    <property type="entry name" value="MMPL_dom"/>
</dbReference>
<reference evidence="9 10" key="1">
    <citation type="submission" date="2016-11" db="EMBL/GenBank/DDBJ databases">
        <title>Paenibacillus species isolates.</title>
        <authorList>
            <person name="Beno S.M."/>
        </authorList>
    </citation>
    <scope>NUCLEOTIDE SEQUENCE [LARGE SCALE GENOMIC DNA]</scope>
    <source>
        <strain evidence="9 10">FSL H8-0246</strain>
    </source>
</reference>
<organism evidence="9 10">
    <name type="scientific">Paenibacillus amylolyticus</name>
    <dbReference type="NCBI Taxonomy" id="1451"/>
    <lineage>
        <taxon>Bacteria</taxon>
        <taxon>Bacillati</taxon>
        <taxon>Bacillota</taxon>
        <taxon>Bacilli</taxon>
        <taxon>Bacillales</taxon>
        <taxon>Paenibacillaceae</taxon>
        <taxon>Paenibacillus</taxon>
    </lineage>
</organism>
<keyword evidence="5 7" id="KW-0472">Membrane</keyword>
<evidence type="ECO:0000256" key="7">
    <source>
        <dbReference type="SAM" id="Phobius"/>
    </source>
</evidence>
<dbReference type="GO" id="GO:0005886">
    <property type="term" value="C:plasma membrane"/>
    <property type="evidence" value="ECO:0007669"/>
    <property type="project" value="UniProtKB-SubCell"/>
</dbReference>
<dbReference type="Proteomes" id="UP000187134">
    <property type="component" value="Unassembled WGS sequence"/>
</dbReference>
<gene>
    <name evidence="9" type="ORF">BK131_29655</name>
</gene>
<feature type="transmembrane region" description="Helical" evidence="7">
    <location>
        <begin position="631"/>
        <end position="654"/>
    </location>
</feature>
<feature type="transmembrane region" description="Helical" evidence="7">
    <location>
        <begin position="366"/>
        <end position="385"/>
    </location>
</feature>
<feature type="transmembrane region" description="Helical" evidence="7">
    <location>
        <begin position="589"/>
        <end position="610"/>
    </location>
</feature>
<dbReference type="PROSITE" id="PS50156">
    <property type="entry name" value="SSD"/>
    <property type="match status" value="1"/>
</dbReference>
<feature type="domain" description="SSD" evidence="8">
    <location>
        <begin position="236"/>
        <end position="327"/>
    </location>
</feature>
<feature type="transmembrane region" description="Helical" evidence="7">
    <location>
        <begin position="666"/>
        <end position="690"/>
    </location>
</feature>
<proteinExistence type="predicted"/>
<keyword evidence="2" id="KW-1003">Cell membrane</keyword>
<dbReference type="Gene3D" id="1.20.1640.10">
    <property type="entry name" value="Multidrug efflux transporter AcrB transmembrane domain"/>
    <property type="match status" value="2"/>
</dbReference>
<evidence type="ECO:0000313" key="9">
    <source>
        <dbReference type="EMBL" id="OMF04711.1"/>
    </source>
</evidence>
<comment type="subcellular location">
    <subcellularLocation>
        <location evidence="1">Cell membrane</location>
        <topology evidence="1">Multi-pass membrane protein</topology>
    </subcellularLocation>
</comment>
<dbReference type="RefSeq" id="WP_076334285.1">
    <property type="nucleotide sequence ID" value="NZ_MRTJ01000030.1"/>
</dbReference>
<evidence type="ECO:0000256" key="1">
    <source>
        <dbReference type="ARBA" id="ARBA00004651"/>
    </source>
</evidence>
<protein>
    <recommendedName>
        <fullName evidence="8">SSD domain-containing protein</fullName>
    </recommendedName>
</protein>
<dbReference type="OrthoDB" id="7051771at2"/>
<feature type="transmembrane region" description="Helical" evidence="7">
    <location>
        <begin position="525"/>
        <end position="544"/>
    </location>
</feature>
<feature type="transmembrane region" description="Helical" evidence="7">
    <location>
        <begin position="551"/>
        <end position="569"/>
    </location>
</feature>
<dbReference type="SUPFAM" id="SSF82866">
    <property type="entry name" value="Multidrug efflux transporter AcrB transmembrane domain"/>
    <property type="match status" value="2"/>
</dbReference>
<dbReference type="Pfam" id="PF03176">
    <property type="entry name" value="MMPL"/>
    <property type="match status" value="2"/>
</dbReference>
<feature type="compositionally biased region" description="Basic and acidic residues" evidence="6">
    <location>
        <begin position="718"/>
        <end position="729"/>
    </location>
</feature>
<feature type="transmembrane region" description="Helical" evidence="7">
    <location>
        <begin position="304"/>
        <end position="329"/>
    </location>
</feature>